<sequence length="70" mass="7853">MGTSLFSAGCGESSIYHQNSTKQNRCSVNILNYQTLSYYVELVLDKYLVLNTLNKISLSWQSVSKAQSLN</sequence>
<evidence type="ECO:0000313" key="1">
    <source>
        <dbReference type="EMBL" id="JAP12572.1"/>
    </source>
</evidence>
<reference evidence="1" key="1">
    <citation type="submission" date="2015-12" db="EMBL/GenBank/DDBJ databases">
        <title>Gene expression during late stages of embryo sac development: a critical building block for successful pollen-pistil interactions.</title>
        <authorList>
            <person name="Liu Y."/>
            <person name="Joly V."/>
            <person name="Sabar M."/>
            <person name="Matton D.P."/>
        </authorList>
    </citation>
    <scope>NUCLEOTIDE SEQUENCE</scope>
</reference>
<dbReference type="AlphaFoldDB" id="A0A0V0GWP7"/>
<name>A0A0V0GWP7_SOLCH</name>
<dbReference type="EMBL" id="GEDG01029398">
    <property type="protein sequence ID" value="JAP12572.1"/>
    <property type="molecule type" value="Transcribed_RNA"/>
</dbReference>
<accession>A0A0V0GWP7</accession>
<protein>
    <submittedName>
        <fullName evidence="1">Putative ovule protein</fullName>
    </submittedName>
</protein>
<proteinExistence type="predicted"/>
<organism evidence="1">
    <name type="scientific">Solanum chacoense</name>
    <name type="common">Chaco potato</name>
    <dbReference type="NCBI Taxonomy" id="4108"/>
    <lineage>
        <taxon>Eukaryota</taxon>
        <taxon>Viridiplantae</taxon>
        <taxon>Streptophyta</taxon>
        <taxon>Embryophyta</taxon>
        <taxon>Tracheophyta</taxon>
        <taxon>Spermatophyta</taxon>
        <taxon>Magnoliopsida</taxon>
        <taxon>eudicotyledons</taxon>
        <taxon>Gunneridae</taxon>
        <taxon>Pentapetalae</taxon>
        <taxon>asterids</taxon>
        <taxon>lamiids</taxon>
        <taxon>Solanales</taxon>
        <taxon>Solanaceae</taxon>
        <taxon>Solanoideae</taxon>
        <taxon>Solaneae</taxon>
        <taxon>Solanum</taxon>
    </lineage>
</organism>